<feature type="domain" description="Antitoxin Xre/MbcA/ParS-like toxin-binding" evidence="1">
    <location>
        <begin position="105"/>
        <end position="152"/>
    </location>
</feature>
<dbReference type="RefSeq" id="WP_088277830.1">
    <property type="nucleotide sequence ID" value="NZ_FNVE01000018.1"/>
</dbReference>
<dbReference type="Proteomes" id="UP000243518">
    <property type="component" value="Unassembled WGS sequence"/>
</dbReference>
<feature type="domain" description="Antitoxin Xre-like helix-turn-helix" evidence="2">
    <location>
        <begin position="36"/>
        <end position="97"/>
    </location>
</feature>
<comment type="caution">
    <text evidence="3">The sequence shown here is derived from an EMBL/GenBank/DDBJ whole genome shotgun (WGS) entry which is preliminary data.</text>
</comment>
<evidence type="ECO:0000313" key="4">
    <source>
        <dbReference type="Proteomes" id="UP000243518"/>
    </source>
</evidence>
<organism evidence="3 4">
    <name type="scientific">Halopseudomonas aestusnigri</name>
    <dbReference type="NCBI Taxonomy" id="857252"/>
    <lineage>
        <taxon>Bacteria</taxon>
        <taxon>Pseudomonadati</taxon>
        <taxon>Pseudomonadota</taxon>
        <taxon>Gammaproteobacteria</taxon>
        <taxon>Pseudomonadales</taxon>
        <taxon>Pseudomonadaceae</taxon>
        <taxon>Halopseudomonas</taxon>
    </lineage>
</organism>
<keyword evidence="4" id="KW-1185">Reference proteome</keyword>
<evidence type="ECO:0000313" key="3">
    <source>
        <dbReference type="EMBL" id="SEG72151.1"/>
    </source>
</evidence>
<reference evidence="3 4" key="1">
    <citation type="submission" date="2016-10" db="EMBL/GenBank/DDBJ databases">
        <authorList>
            <person name="Varghese N."/>
            <person name="Submissions S."/>
        </authorList>
    </citation>
    <scope>NUCLEOTIDE SEQUENCE [LARGE SCALE GENOMIC DNA]</scope>
    <source>
        <strain evidence="3 4">CECT 8317</strain>
    </source>
</reference>
<dbReference type="Pfam" id="PF20432">
    <property type="entry name" value="Xre-like-HTH"/>
    <property type="match status" value="1"/>
</dbReference>
<sequence>MPTLKHHLDDHLKSPGADALSFWIIAKKLSLMTERERISSIRSGFAVTWLLAAKKAFDLDESAIASFADISVKTLRQRLKKATPLGSPASERLDRLAQLALLSETVFEARRATEDWMVTPNDSLGGEAPFFLCRTELGGRQAYRVLRAIEWGGPV</sequence>
<dbReference type="AlphaFoldDB" id="A0AAQ1GAC5"/>
<dbReference type="InterPro" id="IPR046847">
    <property type="entry name" value="Xre-like_HTH"/>
</dbReference>
<dbReference type="Pfam" id="PF09722">
    <property type="entry name" value="Xre_MbcA_ParS_C"/>
    <property type="match status" value="1"/>
</dbReference>
<proteinExistence type="predicted"/>
<dbReference type="GO" id="GO:0003677">
    <property type="term" value="F:DNA binding"/>
    <property type="evidence" value="ECO:0007669"/>
    <property type="project" value="InterPro"/>
</dbReference>
<gene>
    <name evidence="3" type="ORF">SAMN05216586_1185</name>
</gene>
<evidence type="ECO:0000259" key="2">
    <source>
        <dbReference type="Pfam" id="PF20432"/>
    </source>
</evidence>
<name>A0AAQ1GAC5_9GAMM</name>
<evidence type="ECO:0000259" key="1">
    <source>
        <dbReference type="Pfam" id="PF09722"/>
    </source>
</evidence>
<dbReference type="InterPro" id="IPR024467">
    <property type="entry name" value="Xre/MbcA/ParS-like_toxin-bd"/>
</dbReference>
<dbReference type="EMBL" id="FNVE01000018">
    <property type="protein sequence ID" value="SEG72151.1"/>
    <property type="molecule type" value="Genomic_DNA"/>
</dbReference>
<protein>
    <submittedName>
        <fullName evidence="3">Toxin-antitoxin system antitoxin component, TIGR02293 family</fullName>
    </submittedName>
</protein>
<accession>A0AAQ1GAC5</accession>